<keyword evidence="2" id="KW-1185">Reference proteome</keyword>
<proteinExistence type="predicted"/>
<dbReference type="EMBL" id="KV417768">
    <property type="protein sequence ID" value="KZP06907.1"/>
    <property type="molecule type" value="Genomic_DNA"/>
</dbReference>
<sequence>MLSAAGRCAWCSGIPLANAMRGCAVDSIGSMAATLDTDPPLHSSGLEPHSCVTRLAHMVGA</sequence>
<evidence type="ECO:0000313" key="2">
    <source>
        <dbReference type="Proteomes" id="UP000076532"/>
    </source>
</evidence>
<accession>A0A167X7K4</accession>
<dbReference type="AlphaFoldDB" id="A0A167X7K4"/>
<dbReference type="Proteomes" id="UP000076532">
    <property type="component" value="Unassembled WGS sequence"/>
</dbReference>
<organism evidence="1 2">
    <name type="scientific">Athelia psychrophila</name>
    <dbReference type="NCBI Taxonomy" id="1759441"/>
    <lineage>
        <taxon>Eukaryota</taxon>
        <taxon>Fungi</taxon>
        <taxon>Dikarya</taxon>
        <taxon>Basidiomycota</taxon>
        <taxon>Agaricomycotina</taxon>
        <taxon>Agaricomycetes</taxon>
        <taxon>Agaricomycetidae</taxon>
        <taxon>Atheliales</taxon>
        <taxon>Atheliaceae</taxon>
        <taxon>Athelia</taxon>
    </lineage>
</organism>
<reference evidence="1 2" key="1">
    <citation type="journal article" date="2016" name="Mol. Biol. Evol.">
        <title>Comparative Genomics of Early-Diverging Mushroom-Forming Fungi Provides Insights into the Origins of Lignocellulose Decay Capabilities.</title>
        <authorList>
            <person name="Nagy L.G."/>
            <person name="Riley R."/>
            <person name="Tritt A."/>
            <person name="Adam C."/>
            <person name="Daum C."/>
            <person name="Floudas D."/>
            <person name="Sun H."/>
            <person name="Yadav J.S."/>
            <person name="Pangilinan J."/>
            <person name="Larsson K.H."/>
            <person name="Matsuura K."/>
            <person name="Barry K."/>
            <person name="Labutti K."/>
            <person name="Kuo R."/>
            <person name="Ohm R.A."/>
            <person name="Bhattacharya S.S."/>
            <person name="Shirouzu T."/>
            <person name="Yoshinaga Y."/>
            <person name="Martin F.M."/>
            <person name="Grigoriev I.V."/>
            <person name="Hibbett D.S."/>
        </authorList>
    </citation>
    <scope>NUCLEOTIDE SEQUENCE [LARGE SCALE GENOMIC DNA]</scope>
    <source>
        <strain evidence="1 2">CBS 109695</strain>
    </source>
</reference>
<name>A0A167X7K4_9AGAM</name>
<gene>
    <name evidence="1" type="ORF">FIBSPDRAFT_297299</name>
</gene>
<evidence type="ECO:0000313" key="1">
    <source>
        <dbReference type="EMBL" id="KZP06907.1"/>
    </source>
</evidence>
<protein>
    <submittedName>
        <fullName evidence="1">Uncharacterized protein</fullName>
    </submittedName>
</protein>